<dbReference type="AlphaFoldDB" id="A0A4U9T7M9"/>
<gene>
    <name evidence="3" type="primary">fdhF_1</name>
    <name evidence="3" type="ORF">NCTC12965_00097</name>
</gene>
<feature type="domain" description="Molybdopterin oxidoreductase" evidence="2">
    <location>
        <begin position="31"/>
        <end position="68"/>
    </location>
</feature>
<protein>
    <submittedName>
        <fullName evidence="3">Formate dehydrogenase H</fullName>
        <ecNumber evidence="3">1.2.1.2</ecNumber>
    </submittedName>
</protein>
<evidence type="ECO:0000259" key="2">
    <source>
        <dbReference type="Pfam" id="PF00384"/>
    </source>
</evidence>
<dbReference type="EC" id="1.2.1.2" evidence="3"/>
<dbReference type="InterPro" id="IPR006656">
    <property type="entry name" value="Mopterin_OxRdtase"/>
</dbReference>
<reference evidence="3" key="1">
    <citation type="submission" date="2019-05" db="EMBL/GenBank/DDBJ databases">
        <authorList>
            <consortium name="Pathogen Informatics"/>
        </authorList>
    </citation>
    <scope>NUCLEOTIDE SEQUENCE [LARGE SCALE GENOMIC DNA]</scope>
    <source>
        <strain evidence="3">NCTC12965</strain>
    </source>
</reference>
<sequence length="77" mass="8370">MPERVLRLGFRSRYQDPDATAENADDPPGTGGKLESVSWEEAIEFASSRLLAVKEKYGPNAIMTTGSSRGPVTKPTM</sequence>
<accession>A0A4U9T7M9</accession>
<organism evidence="3">
    <name type="scientific">Serratia fonticola</name>
    <dbReference type="NCBI Taxonomy" id="47917"/>
    <lineage>
        <taxon>Bacteria</taxon>
        <taxon>Pseudomonadati</taxon>
        <taxon>Pseudomonadota</taxon>
        <taxon>Gammaproteobacteria</taxon>
        <taxon>Enterobacterales</taxon>
        <taxon>Yersiniaceae</taxon>
        <taxon>Serratia</taxon>
    </lineage>
</organism>
<dbReference type="SUPFAM" id="SSF53706">
    <property type="entry name" value="Formate dehydrogenase/DMSO reductase, domains 1-3"/>
    <property type="match status" value="1"/>
</dbReference>
<dbReference type="EMBL" id="CABEEZ010000009">
    <property type="protein sequence ID" value="VTR15135.1"/>
    <property type="molecule type" value="Genomic_DNA"/>
</dbReference>
<evidence type="ECO:0000256" key="1">
    <source>
        <dbReference type="SAM" id="MobiDB-lite"/>
    </source>
</evidence>
<dbReference type="Gene3D" id="3.40.50.740">
    <property type="match status" value="1"/>
</dbReference>
<proteinExistence type="predicted"/>
<name>A0A4U9T7M9_SERFO</name>
<dbReference type="GO" id="GO:0016491">
    <property type="term" value="F:oxidoreductase activity"/>
    <property type="evidence" value="ECO:0007669"/>
    <property type="project" value="UniProtKB-KW"/>
</dbReference>
<feature type="region of interest" description="Disordered" evidence="1">
    <location>
        <begin position="1"/>
        <end position="34"/>
    </location>
</feature>
<keyword evidence="3" id="KW-0560">Oxidoreductase</keyword>
<dbReference type="Pfam" id="PF00384">
    <property type="entry name" value="Molybdopterin"/>
    <property type="match status" value="1"/>
</dbReference>
<evidence type="ECO:0000313" key="3">
    <source>
        <dbReference type="EMBL" id="VTR15135.1"/>
    </source>
</evidence>